<dbReference type="InterPro" id="IPR051943">
    <property type="entry name" value="TRAFAC_Dynamin-like_GTPase"/>
</dbReference>
<dbReference type="InterPro" id="IPR045063">
    <property type="entry name" value="Dynamin_N"/>
</dbReference>
<keyword evidence="1" id="KW-0175">Coiled coil</keyword>
<keyword evidence="2" id="KW-1133">Transmembrane helix</keyword>
<dbReference type="AlphaFoldDB" id="A0A9D7STH0"/>
<dbReference type="EMBL" id="JADKGY010000001">
    <property type="protein sequence ID" value="MBK9981455.1"/>
    <property type="molecule type" value="Genomic_DNA"/>
</dbReference>
<feature type="transmembrane region" description="Helical" evidence="2">
    <location>
        <begin position="474"/>
        <end position="493"/>
    </location>
</feature>
<dbReference type="InterPro" id="IPR027417">
    <property type="entry name" value="P-loop_NTPase"/>
</dbReference>
<organism evidence="4 5">
    <name type="scientific">Candidatus Opimibacter skivensis</name>
    <dbReference type="NCBI Taxonomy" id="2982028"/>
    <lineage>
        <taxon>Bacteria</taxon>
        <taxon>Pseudomonadati</taxon>
        <taxon>Bacteroidota</taxon>
        <taxon>Saprospiria</taxon>
        <taxon>Saprospirales</taxon>
        <taxon>Saprospiraceae</taxon>
        <taxon>Candidatus Opimibacter</taxon>
    </lineage>
</organism>
<feature type="transmembrane region" description="Helical" evidence="2">
    <location>
        <begin position="450"/>
        <end position="468"/>
    </location>
</feature>
<feature type="domain" description="Dynamin N-terminal" evidence="3">
    <location>
        <begin position="53"/>
        <end position="98"/>
    </location>
</feature>
<evidence type="ECO:0000313" key="5">
    <source>
        <dbReference type="Proteomes" id="UP000808337"/>
    </source>
</evidence>
<dbReference type="Proteomes" id="UP000808337">
    <property type="component" value="Unassembled WGS sequence"/>
</dbReference>
<gene>
    <name evidence="4" type="ORF">IPP15_03345</name>
</gene>
<accession>A0A9D7STH0</accession>
<dbReference type="PANTHER" id="PTHR43681">
    <property type="entry name" value="TRANSMEMBRANE GTPASE FZO"/>
    <property type="match status" value="1"/>
</dbReference>
<evidence type="ECO:0000256" key="1">
    <source>
        <dbReference type="SAM" id="Coils"/>
    </source>
</evidence>
<sequence>MVKVIDQKLQEYKSELKGILQRLQQFTQRISHTESGRIIADLRDRIEEPYMFVIVGEVKAGKSSFINALLEDPDLCAVAPSPMTDTIQQIMYGETYKIEEISPFLKRVYKPNPILKDIAIVDTPGTNTIISHHQEITERFIPGSDLIIFVFESKNPYRQSAWDFFNFMHEEWHKKIVFVLQQKDLMDEPDLKINMDGVKEYAQKKGIKNPIIFAVSAKEELQGLQQQSGFEPLRTFILDQVTGGKAQQQKLISISETTLNILSKLQSGLQLRQQQLDADLQFRKEINKALEDHSTRSNKQSDILVENLMAAYDRVSNKYADELNDSLSFFPVLKRSIGSIFSKSQSLKSWLEDFTKRLQNDFGSGMQEKINDRVLDLAESIQLMGHTIDLQMRNSKTILANDHEIFSEIGQRRQNILRELREAFGQFLNRTENFTATGFVNTDSRVGTNVAAGSGIAVVGIILAAVTHGMIFDVTGGVLTTVGFLLAGITLGLQRSKVVRQYKSEMDKGRKRLQEELTKELYAYIDSIKSKMDSQFTKFDALIQQEASDLVSLTNNLNSIQIDLGNIRKSVQNAI</sequence>
<protein>
    <submittedName>
        <fullName evidence="4">Dynamin family protein</fullName>
    </submittedName>
</protein>
<feature type="coiled-coil region" evidence="1">
    <location>
        <begin position="2"/>
        <end position="29"/>
    </location>
</feature>
<evidence type="ECO:0000259" key="3">
    <source>
        <dbReference type="Pfam" id="PF00350"/>
    </source>
</evidence>
<evidence type="ECO:0000256" key="2">
    <source>
        <dbReference type="SAM" id="Phobius"/>
    </source>
</evidence>
<keyword evidence="2" id="KW-0472">Membrane</keyword>
<evidence type="ECO:0000313" key="4">
    <source>
        <dbReference type="EMBL" id="MBK9981455.1"/>
    </source>
</evidence>
<proteinExistence type="predicted"/>
<reference evidence="4 5" key="1">
    <citation type="submission" date="2020-10" db="EMBL/GenBank/DDBJ databases">
        <title>Connecting structure to function with the recovery of over 1000 high-quality activated sludge metagenome-assembled genomes encoding full-length rRNA genes using long-read sequencing.</title>
        <authorList>
            <person name="Singleton C.M."/>
            <person name="Petriglieri F."/>
            <person name="Kristensen J.M."/>
            <person name="Kirkegaard R.H."/>
            <person name="Michaelsen T.Y."/>
            <person name="Andersen M.H."/>
            <person name="Karst S.M."/>
            <person name="Dueholm M.S."/>
            <person name="Nielsen P.H."/>
            <person name="Albertsen M."/>
        </authorList>
    </citation>
    <scope>NUCLEOTIDE SEQUENCE [LARGE SCALE GENOMIC DNA]</scope>
    <source>
        <strain evidence="4">Ribe_18-Q3-R11-54_MAXAC.273</strain>
    </source>
</reference>
<dbReference type="SUPFAM" id="SSF52540">
    <property type="entry name" value="P-loop containing nucleoside triphosphate hydrolases"/>
    <property type="match status" value="1"/>
</dbReference>
<keyword evidence="2" id="KW-0812">Transmembrane</keyword>
<dbReference type="Pfam" id="PF00350">
    <property type="entry name" value="Dynamin_N"/>
    <property type="match status" value="2"/>
</dbReference>
<name>A0A9D7STH0_9BACT</name>
<feature type="domain" description="Dynamin N-terminal" evidence="3">
    <location>
        <begin position="100"/>
        <end position="182"/>
    </location>
</feature>
<dbReference type="CDD" id="cd09912">
    <property type="entry name" value="DLP_2"/>
    <property type="match status" value="1"/>
</dbReference>
<dbReference type="Gene3D" id="3.40.50.300">
    <property type="entry name" value="P-loop containing nucleotide triphosphate hydrolases"/>
    <property type="match status" value="1"/>
</dbReference>
<comment type="caution">
    <text evidence="4">The sequence shown here is derived from an EMBL/GenBank/DDBJ whole genome shotgun (WGS) entry which is preliminary data.</text>
</comment>
<dbReference type="PANTHER" id="PTHR43681:SF1">
    <property type="entry name" value="SARCALUMENIN"/>
    <property type="match status" value="1"/>
</dbReference>